<accession>A0AAW4TTE4</accession>
<protein>
    <submittedName>
        <fullName evidence="1">Uncharacterized protein</fullName>
    </submittedName>
</protein>
<dbReference type="RefSeq" id="WP_226590065.1">
    <property type="nucleotide sequence ID" value="NZ_JAHXEI010000003.1"/>
</dbReference>
<organism evidence="1 2">
    <name type="scientific">Bifidobacterium pseudocatenulatum</name>
    <dbReference type="NCBI Taxonomy" id="28026"/>
    <lineage>
        <taxon>Bacteria</taxon>
        <taxon>Bacillati</taxon>
        <taxon>Actinomycetota</taxon>
        <taxon>Actinomycetes</taxon>
        <taxon>Bifidobacteriales</taxon>
        <taxon>Bifidobacteriaceae</taxon>
        <taxon>Bifidobacterium</taxon>
    </lineage>
</organism>
<dbReference type="EMBL" id="JAHXEI010000003">
    <property type="protein sequence ID" value="MCB4880344.1"/>
    <property type="molecule type" value="Genomic_DNA"/>
</dbReference>
<dbReference type="Proteomes" id="UP001197735">
    <property type="component" value="Unassembled WGS sequence"/>
</dbReference>
<name>A0AAW4TTE4_BIFPS</name>
<comment type="caution">
    <text evidence="1">The sequence shown here is derived from an EMBL/GenBank/DDBJ whole genome shotgun (WGS) entry which is preliminary data.</text>
</comment>
<dbReference type="AlphaFoldDB" id="A0AAW4TTE4"/>
<gene>
    <name evidence="1" type="ORF">KZP06_06360</name>
</gene>
<evidence type="ECO:0000313" key="2">
    <source>
        <dbReference type="Proteomes" id="UP001197735"/>
    </source>
</evidence>
<reference evidence="1" key="1">
    <citation type="submission" date="2021-07" db="EMBL/GenBank/DDBJ databases">
        <title>Xylan utilisation by Bifidobacterium pseudocatenulatum.</title>
        <authorList>
            <person name="Watanabe Y."/>
        </authorList>
    </citation>
    <scope>NUCLEOTIDE SEQUENCE</scope>
    <source>
        <strain evidence="1">YIT12824</strain>
    </source>
</reference>
<sequence>MHEFEFVVFVLELCAIVQVIKEDGDRERGDMVSASAQGNGLNEREIAMMERIFREELQKRTLLREYYPNMDPIDWVIEYLQPGDEAVVDYSDRYSSLSNGCRGGLQERYVARAIANWLNDKFAQTDFGQLRSNLVHRMKNDKPKHHFRSTKESAKWKGKVTRSIHEEWGLRVEAFADEQPLECEDPMLPSRVGNLDFLARHAATVHVDWPSEEEIRDYQEKKRTYDEKRVERIQQWRVVSLQARREGKEVKPFPSSKSPRFPSYDRNGSGQLIRLLIEILRAARGTLSPNAITKVVIRICPRLVDQYYYIIARVEEGMEHFDRERVPESQSVDVLDIVVDSELMY</sequence>
<evidence type="ECO:0000313" key="1">
    <source>
        <dbReference type="EMBL" id="MCB4880344.1"/>
    </source>
</evidence>
<proteinExistence type="predicted"/>